<name>A0A644WVG7_9ZZZZ</name>
<proteinExistence type="predicted"/>
<reference evidence="1" key="1">
    <citation type="submission" date="2019-08" db="EMBL/GenBank/DDBJ databases">
        <authorList>
            <person name="Kucharzyk K."/>
            <person name="Murdoch R.W."/>
            <person name="Higgins S."/>
            <person name="Loffler F."/>
        </authorList>
    </citation>
    <scope>NUCLEOTIDE SEQUENCE</scope>
</reference>
<accession>A0A644WVG7</accession>
<dbReference type="EMBL" id="VSSQ01001363">
    <property type="protein sequence ID" value="MPM07677.1"/>
    <property type="molecule type" value="Genomic_DNA"/>
</dbReference>
<sequence length="124" mass="13791">MLGAVFRIYIHIDENTAYIHVQLFREDLRHGSFHARADFRAAAVQVGASVCVEGDKNARCGVGRRIGGFPETGYSFRDDLFPVTSALLPFRPTHEGIEFFNAGFEAAEITLGHLHLCGRKIARD</sequence>
<protein>
    <submittedName>
        <fullName evidence="1">Uncharacterized protein</fullName>
    </submittedName>
</protein>
<dbReference type="AlphaFoldDB" id="A0A644WVG7"/>
<gene>
    <name evidence="1" type="ORF">SDC9_53984</name>
</gene>
<comment type="caution">
    <text evidence="1">The sequence shown here is derived from an EMBL/GenBank/DDBJ whole genome shotgun (WGS) entry which is preliminary data.</text>
</comment>
<organism evidence="1">
    <name type="scientific">bioreactor metagenome</name>
    <dbReference type="NCBI Taxonomy" id="1076179"/>
    <lineage>
        <taxon>unclassified sequences</taxon>
        <taxon>metagenomes</taxon>
        <taxon>ecological metagenomes</taxon>
    </lineage>
</organism>
<evidence type="ECO:0000313" key="1">
    <source>
        <dbReference type="EMBL" id="MPM07677.1"/>
    </source>
</evidence>